<sequence>MKKDIHPKYEVCKVTCACGNTFETKSTVGDIRVSVCSACHPFYTGKKGRVIEAGRLEKFRQKYAGVDYGQKAAKEKAE</sequence>
<dbReference type="eggNOG" id="COG0254">
    <property type="taxonomic scope" value="Bacteria"/>
</dbReference>
<evidence type="ECO:0000313" key="8">
    <source>
        <dbReference type="EMBL" id="KEJ91295.1"/>
    </source>
</evidence>
<dbReference type="GO" id="GO:0003735">
    <property type="term" value="F:structural constituent of ribosome"/>
    <property type="evidence" value="ECO:0007669"/>
    <property type="project" value="InterPro"/>
</dbReference>
<dbReference type="NCBIfam" id="TIGR00105">
    <property type="entry name" value="L31"/>
    <property type="match status" value="1"/>
</dbReference>
<dbReference type="InterPro" id="IPR042105">
    <property type="entry name" value="Ribosomal_bL31_sf"/>
</dbReference>
<dbReference type="Pfam" id="PF01197">
    <property type="entry name" value="Ribosomal_L31"/>
    <property type="match status" value="1"/>
</dbReference>
<dbReference type="PANTHER" id="PTHR33280:SF1">
    <property type="entry name" value="LARGE RIBOSOMAL SUBUNIT PROTEIN BL31C"/>
    <property type="match status" value="1"/>
</dbReference>
<gene>
    <name evidence="7" type="primary">rpmE</name>
    <name evidence="8" type="ORF">EH55_11380</name>
</gene>
<comment type="subunit">
    <text evidence="7">Part of the 50S ribosomal subunit.</text>
</comment>
<dbReference type="GeneID" id="90984584"/>
<dbReference type="OrthoDB" id="9803251at2"/>
<dbReference type="GO" id="GO:0046872">
    <property type="term" value="F:metal ion binding"/>
    <property type="evidence" value="ECO:0007669"/>
    <property type="project" value="UniProtKB-KW"/>
</dbReference>
<dbReference type="AlphaFoldDB" id="A0A073INX9"/>
<dbReference type="NCBIfam" id="NF000612">
    <property type="entry name" value="PRK00019.1"/>
    <property type="match status" value="1"/>
</dbReference>
<dbReference type="InterPro" id="IPR002150">
    <property type="entry name" value="Ribosomal_bL31"/>
</dbReference>
<evidence type="ECO:0000256" key="6">
    <source>
        <dbReference type="ARBA" id="ARBA00035687"/>
    </source>
</evidence>
<evidence type="ECO:0000256" key="5">
    <source>
        <dbReference type="ARBA" id="ARBA00023274"/>
    </source>
</evidence>
<dbReference type="SUPFAM" id="SSF143800">
    <property type="entry name" value="L28p-like"/>
    <property type="match status" value="1"/>
</dbReference>
<keyword evidence="9" id="KW-1185">Reference proteome</keyword>
<dbReference type="GO" id="GO:0019843">
    <property type="term" value="F:rRNA binding"/>
    <property type="evidence" value="ECO:0007669"/>
    <property type="project" value="UniProtKB-KW"/>
</dbReference>
<comment type="similarity">
    <text evidence="1 7">Belongs to the bacterial ribosomal protein bL31 family. Type A subfamily.</text>
</comment>
<dbReference type="GO" id="GO:0005840">
    <property type="term" value="C:ribosome"/>
    <property type="evidence" value="ECO:0007669"/>
    <property type="project" value="UniProtKB-KW"/>
</dbReference>
<keyword evidence="7" id="KW-0862">Zinc</keyword>
<dbReference type="PATRIC" id="fig|2754.20.peg.1929"/>
<dbReference type="PRINTS" id="PR01249">
    <property type="entry name" value="RIBOSOMALL31"/>
</dbReference>
<comment type="caution">
    <text evidence="8">The sequence shown here is derived from an EMBL/GenBank/DDBJ whole genome shotgun (WGS) entry which is preliminary data.</text>
</comment>
<evidence type="ECO:0000256" key="7">
    <source>
        <dbReference type="HAMAP-Rule" id="MF_00501"/>
    </source>
</evidence>
<evidence type="ECO:0000256" key="2">
    <source>
        <dbReference type="ARBA" id="ARBA00022730"/>
    </source>
</evidence>
<feature type="binding site" evidence="7">
    <location>
        <position position="16"/>
    </location>
    <ligand>
        <name>Zn(2+)</name>
        <dbReference type="ChEBI" id="CHEBI:29105"/>
    </ligand>
</feature>
<feature type="binding site" evidence="7">
    <location>
        <position position="18"/>
    </location>
    <ligand>
        <name>Zn(2+)</name>
        <dbReference type="ChEBI" id="CHEBI:29105"/>
    </ligand>
</feature>
<name>A0A073INX9_9BACT</name>
<keyword evidence="2 7" id="KW-0699">rRNA-binding</keyword>
<dbReference type="GO" id="GO:0006412">
    <property type="term" value="P:translation"/>
    <property type="evidence" value="ECO:0007669"/>
    <property type="project" value="UniProtKB-UniRule"/>
</dbReference>
<evidence type="ECO:0000313" key="9">
    <source>
        <dbReference type="Proteomes" id="UP000027665"/>
    </source>
</evidence>
<dbReference type="InterPro" id="IPR034704">
    <property type="entry name" value="Ribosomal_bL28/bL31-like_sf"/>
</dbReference>
<evidence type="ECO:0000256" key="4">
    <source>
        <dbReference type="ARBA" id="ARBA00022980"/>
    </source>
</evidence>
<keyword evidence="4 7" id="KW-0689">Ribosomal protein</keyword>
<proteinExistence type="inferred from homology"/>
<organism evidence="8 9">
    <name type="scientific">Synergistes jonesii</name>
    <dbReference type="NCBI Taxonomy" id="2754"/>
    <lineage>
        <taxon>Bacteria</taxon>
        <taxon>Thermotogati</taxon>
        <taxon>Synergistota</taxon>
        <taxon>Synergistia</taxon>
        <taxon>Synergistales</taxon>
        <taxon>Synergistaceae</taxon>
        <taxon>Synergistes</taxon>
    </lineage>
</organism>
<dbReference type="Proteomes" id="UP000027665">
    <property type="component" value="Unassembled WGS sequence"/>
</dbReference>
<keyword evidence="5 7" id="KW-0687">Ribonucleoprotein</keyword>
<feature type="binding site" evidence="7">
    <location>
        <position position="39"/>
    </location>
    <ligand>
        <name>Zn(2+)</name>
        <dbReference type="ChEBI" id="CHEBI:29105"/>
    </ligand>
</feature>
<comment type="function">
    <text evidence="7">Binds the 23S rRNA.</text>
</comment>
<dbReference type="PROSITE" id="PS01143">
    <property type="entry name" value="RIBOSOMAL_L31"/>
    <property type="match status" value="1"/>
</dbReference>
<protein>
    <recommendedName>
        <fullName evidence="6 7">Large ribosomal subunit protein bL31</fullName>
    </recommendedName>
</protein>
<evidence type="ECO:0000256" key="3">
    <source>
        <dbReference type="ARBA" id="ARBA00022884"/>
    </source>
</evidence>
<feature type="binding site" evidence="7">
    <location>
        <position position="36"/>
    </location>
    <ligand>
        <name>Zn(2+)</name>
        <dbReference type="ChEBI" id="CHEBI:29105"/>
    </ligand>
</feature>
<dbReference type="EMBL" id="JMKI01000053">
    <property type="protein sequence ID" value="KEJ91295.1"/>
    <property type="molecule type" value="Genomic_DNA"/>
</dbReference>
<dbReference type="GO" id="GO:1990904">
    <property type="term" value="C:ribonucleoprotein complex"/>
    <property type="evidence" value="ECO:0007669"/>
    <property type="project" value="UniProtKB-KW"/>
</dbReference>
<dbReference type="InterPro" id="IPR027491">
    <property type="entry name" value="Ribosomal_bL31_A"/>
</dbReference>
<keyword evidence="7" id="KW-0479">Metal-binding</keyword>
<keyword evidence="3 7" id="KW-0694">RNA-binding</keyword>
<dbReference type="RefSeq" id="WP_037978334.1">
    <property type="nucleotide sequence ID" value="NZ_CALIAO010000014.1"/>
</dbReference>
<comment type="cofactor">
    <cofactor evidence="7">
        <name>Zn(2+)</name>
        <dbReference type="ChEBI" id="CHEBI:29105"/>
    </cofactor>
    <text evidence="7">Binds 1 zinc ion per subunit.</text>
</comment>
<dbReference type="PANTHER" id="PTHR33280">
    <property type="entry name" value="50S RIBOSOMAL PROTEIN L31, CHLOROPLASTIC"/>
    <property type="match status" value="1"/>
</dbReference>
<dbReference type="HAMAP" id="MF_00501">
    <property type="entry name" value="Ribosomal_bL31_1"/>
    <property type="match status" value="1"/>
</dbReference>
<evidence type="ECO:0000256" key="1">
    <source>
        <dbReference type="ARBA" id="ARBA00009296"/>
    </source>
</evidence>
<reference evidence="8 9" key="1">
    <citation type="submission" date="2014-04" db="EMBL/GenBank/DDBJ databases">
        <title>Draft Genome Sequence of Synergistes jonesii.</title>
        <authorList>
            <person name="Coil D.A."/>
            <person name="Eisen J.A."/>
            <person name="Holland-Moritz H.E."/>
        </authorList>
    </citation>
    <scope>NUCLEOTIDE SEQUENCE [LARGE SCALE GENOMIC DNA]</scope>
    <source>
        <strain evidence="8 9">78-1</strain>
    </source>
</reference>
<dbReference type="STRING" id="2754.EH55_11380"/>
<dbReference type="Gene3D" id="4.10.830.30">
    <property type="entry name" value="Ribosomal protein L31"/>
    <property type="match status" value="1"/>
</dbReference>
<accession>A0A073INX9</accession>